<comment type="caution">
    <text evidence="10">The sequence shown here is derived from an EMBL/GenBank/DDBJ whole genome shotgun (WGS) entry which is preliminary data.</text>
</comment>
<evidence type="ECO:0000256" key="6">
    <source>
        <dbReference type="ARBA" id="ARBA00023180"/>
    </source>
</evidence>
<comment type="subcellular location">
    <subcellularLocation>
        <location evidence="1">Membrane</location>
        <topology evidence="1">Single-pass membrane protein</topology>
    </subcellularLocation>
</comment>
<accession>A0A2G5HU20</accession>
<feature type="transmembrane region" description="Helical" evidence="7">
    <location>
        <begin position="162"/>
        <end position="178"/>
    </location>
</feature>
<name>A0A2G5HU20_CERBT</name>
<keyword evidence="6" id="KW-0325">Glycoprotein</keyword>
<dbReference type="EMBL" id="LKMD01000103">
    <property type="protein sequence ID" value="PIA96025.1"/>
    <property type="molecule type" value="Genomic_DNA"/>
</dbReference>
<keyword evidence="2 7" id="KW-0812">Transmembrane</keyword>
<keyword evidence="5 7" id="KW-0472">Membrane</keyword>
<dbReference type="AlphaFoldDB" id="A0A2G5HU20"/>
<dbReference type="InterPro" id="IPR051836">
    <property type="entry name" value="Kremen_rcpt"/>
</dbReference>
<feature type="signal peptide" evidence="8">
    <location>
        <begin position="1"/>
        <end position="22"/>
    </location>
</feature>
<dbReference type="GO" id="GO:0005886">
    <property type="term" value="C:plasma membrane"/>
    <property type="evidence" value="ECO:0007669"/>
    <property type="project" value="TreeGrafter"/>
</dbReference>
<feature type="chain" id="PRO_5013626588" evidence="8">
    <location>
        <begin position="23"/>
        <end position="179"/>
    </location>
</feature>
<dbReference type="SMART" id="SM00321">
    <property type="entry name" value="WSC"/>
    <property type="match status" value="1"/>
</dbReference>
<keyword evidence="4 7" id="KW-1133">Transmembrane helix</keyword>
<gene>
    <name evidence="10" type="ORF">CB0940_10292</name>
</gene>
<evidence type="ECO:0000256" key="4">
    <source>
        <dbReference type="ARBA" id="ARBA00022989"/>
    </source>
</evidence>
<evidence type="ECO:0000313" key="11">
    <source>
        <dbReference type="Proteomes" id="UP000230605"/>
    </source>
</evidence>
<sequence>MSGAMMRLLICALAMMIALVAAQDTNIVYPTTAGPSATPLPNADGYTYAGCWNETIDVAGSGGVRALSEVGNFSANNSMTIGSCLKFCQSANARFAGLEYGRECYCSPYLSTFSERLDESNCSFACNGNASEICGGRLAITLYNRTEGSTGMAWRVGSGSQATWYGFLAFVFMVFAAFL</sequence>
<organism evidence="10 11">
    <name type="scientific">Cercospora beticola</name>
    <name type="common">Sugarbeet leaf spot fungus</name>
    <dbReference type="NCBI Taxonomy" id="122368"/>
    <lineage>
        <taxon>Eukaryota</taxon>
        <taxon>Fungi</taxon>
        <taxon>Dikarya</taxon>
        <taxon>Ascomycota</taxon>
        <taxon>Pezizomycotina</taxon>
        <taxon>Dothideomycetes</taxon>
        <taxon>Dothideomycetidae</taxon>
        <taxon>Mycosphaerellales</taxon>
        <taxon>Mycosphaerellaceae</taxon>
        <taxon>Cercospora</taxon>
    </lineage>
</organism>
<evidence type="ECO:0000259" key="9">
    <source>
        <dbReference type="PROSITE" id="PS51212"/>
    </source>
</evidence>
<reference evidence="10 11" key="1">
    <citation type="submission" date="2015-10" db="EMBL/GenBank/DDBJ databases">
        <title>The cercosporin biosynthetic gene cluster was horizontally transferred to several fungal lineages and shown to be expanded in Cercospora beticola based on microsynteny with recipient genomes.</title>
        <authorList>
            <person name="De Jonge R."/>
            <person name="Ebert M.K."/>
            <person name="Suttle J.C."/>
            <person name="Jurick Ii W.M."/>
            <person name="Secor G.A."/>
            <person name="Thomma B.P."/>
            <person name="Van De Peer Y."/>
            <person name="Bolton M.D."/>
        </authorList>
    </citation>
    <scope>NUCLEOTIDE SEQUENCE [LARGE SCALE GENOMIC DNA]</scope>
    <source>
        <strain evidence="10 11">09-40</strain>
    </source>
</reference>
<dbReference type="Pfam" id="PF01822">
    <property type="entry name" value="WSC"/>
    <property type="match status" value="1"/>
</dbReference>
<feature type="domain" description="WSC" evidence="9">
    <location>
        <begin position="45"/>
        <end position="146"/>
    </location>
</feature>
<evidence type="ECO:0000313" key="10">
    <source>
        <dbReference type="EMBL" id="PIA96025.1"/>
    </source>
</evidence>
<dbReference type="PROSITE" id="PS51212">
    <property type="entry name" value="WSC"/>
    <property type="match status" value="1"/>
</dbReference>
<dbReference type="PANTHER" id="PTHR24269">
    <property type="entry name" value="KREMEN PROTEIN"/>
    <property type="match status" value="1"/>
</dbReference>
<protein>
    <submittedName>
        <fullName evidence="10">Putative fungistatic metabolite</fullName>
    </submittedName>
</protein>
<evidence type="ECO:0000256" key="2">
    <source>
        <dbReference type="ARBA" id="ARBA00022692"/>
    </source>
</evidence>
<dbReference type="Proteomes" id="UP000230605">
    <property type="component" value="Chromosome 8"/>
</dbReference>
<keyword evidence="3 8" id="KW-0732">Signal</keyword>
<evidence type="ECO:0000256" key="8">
    <source>
        <dbReference type="SAM" id="SignalP"/>
    </source>
</evidence>
<proteinExistence type="predicted"/>
<evidence type="ECO:0000256" key="7">
    <source>
        <dbReference type="SAM" id="Phobius"/>
    </source>
</evidence>
<dbReference type="InterPro" id="IPR002889">
    <property type="entry name" value="WSC_carb-bd"/>
</dbReference>
<dbReference type="PANTHER" id="PTHR24269:SF16">
    <property type="entry name" value="PROTEIN SLG1"/>
    <property type="match status" value="1"/>
</dbReference>
<evidence type="ECO:0000256" key="3">
    <source>
        <dbReference type="ARBA" id="ARBA00022729"/>
    </source>
</evidence>
<evidence type="ECO:0000256" key="1">
    <source>
        <dbReference type="ARBA" id="ARBA00004167"/>
    </source>
</evidence>
<evidence type="ECO:0000256" key="5">
    <source>
        <dbReference type="ARBA" id="ARBA00023136"/>
    </source>
</evidence>
<dbReference type="OrthoDB" id="5985073at2759"/>